<dbReference type="SUPFAM" id="SSF55874">
    <property type="entry name" value="ATPase domain of HSP90 chaperone/DNA topoisomerase II/histidine kinase"/>
    <property type="match status" value="1"/>
</dbReference>
<gene>
    <name evidence="12" type="ORF">LZZ85_04570</name>
</gene>
<dbReference type="PROSITE" id="PS50113">
    <property type="entry name" value="PAC"/>
    <property type="match status" value="1"/>
</dbReference>
<dbReference type="InterPro" id="IPR011712">
    <property type="entry name" value="Sig_transdc_His_kin_sub3_dim/P"/>
</dbReference>
<evidence type="ECO:0000313" key="12">
    <source>
        <dbReference type="EMBL" id="MCG2613538.1"/>
    </source>
</evidence>
<dbReference type="CDD" id="cd16917">
    <property type="entry name" value="HATPase_UhpB-NarQ-NarX-like"/>
    <property type="match status" value="1"/>
</dbReference>
<evidence type="ECO:0000256" key="8">
    <source>
        <dbReference type="ARBA" id="ARBA00023012"/>
    </source>
</evidence>
<organism evidence="12 13">
    <name type="scientific">Terrimonas ginsenosidimutans</name>
    <dbReference type="NCBI Taxonomy" id="2908004"/>
    <lineage>
        <taxon>Bacteria</taxon>
        <taxon>Pseudomonadati</taxon>
        <taxon>Bacteroidota</taxon>
        <taxon>Chitinophagia</taxon>
        <taxon>Chitinophagales</taxon>
        <taxon>Chitinophagaceae</taxon>
        <taxon>Terrimonas</taxon>
    </lineage>
</organism>
<dbReference type="Proteomes" id="UP001165367">
    <property type="component" value="Unassembled WGS sequence"/>
</dbReference>
<evidence type="ECO:0000259" key="10">
    <source>
        <dbReference type="PROSITE" id="PS50109"/>
    </source>
</evidence>
<dbReference type="EC" id="2.7.13.3" evidence="2"/>
<evidence type="ECO:0000256" key="2">
    <source>
        <dbReference type="ARBA" id="ARBA00012438"/>
    </source>
</evidence>
<feature type="transmembrane region" description="Helical" evidence="9">
    <location>
        <begin position="83"/>
        <end position="101"/>
    </location>
</feature>
<dbReference type="RefSeq" id="WP_237868863.1">
    <property type="nucleotide sequence ID" value="NZ_JAKLTR010000002.1"/>
</dbReference>
<evidence type="ECO:0000259" key="11">
    <source>
        <dbReference type="PROSITE" id="PS50113"/>
    </source>
</evidence>
<keyword evidence="5" id="KW-0547">Nucleotide-binding</keyword>
<proteinExistence type="predicted"/>
<feature type="domain" description="PAC" evidence="11">
    <location>
        <begin position="299"/>
        <end position="352"/>
    </location>
</feature>
<evidence type="ECO:0000256" key="1">
    <source>
        <dbReference type="ARBA" id="ARBA00000085"/>
    </source>
</evidence>
<dbReference type="GO" id="GO:0016301">
    <property type="term" value="F:kinase activity"/>
    <property type="evidence" value="ECO:0007669"/>
    <property type="project" value="UniProtKB-KW"/>
</dbReference>
<dbReference type="InterPro" id="IPR036890">
    <property type="entry name" value="HATPase_C_sf"/>
</dbReference>
<keyword evidence="4" id="KW-0808">Transferase</keyword>
<sequence>MQQTIITEERSDQRNAESQHLQNILLQYRKSSDKTIHYFLAAYFLFGLCLAFFYDTWLIATGIGGLALLAFYSTRLLLPNSNAYQYVLSVVLGIFMAQFIYQMHGMFEMHFVAFISSAVLIIYQNWRLQIPLTIVVIAHHALFGYLQFSGASDVYFTSMPYMDVETFVIHILLAGIVFFIGGLWAYRLNKYKIASIGQTFQLGLLLEKEKHNEEQRRSQERIAKSEANLRGVFNNTDVGFILMDLEYRLISFNGIASTFSNHIMGHPLVAGGSYLDHVPENRKEMISSSLKRVLNREVLQYEIDYPGLRNAGQLWLHISMHPVTDDRQNLIGISVSLSNISQIKRHEQQLASEKAKKQIEITEAVFIAQEKERSELGRELHDNVNQLLAAATLYTQTARRTDAERDELLKTSETYTKKAVEEIRKLSKHLVTPRLNDFGLINSIRGIAEDLMLVHELRINISSFNFEETHYDEKFKLNILRIVQEQINNTLKYAQAENIDIHFSVHDDHLLITTSDDGVGFSMTQRTKGVGLTNMISRTELYRGEITFDAAPDQGCFIAIRFPLAELGQDTDREALVA</sequence>
<dbReference type="PANTHER" id="PTHR24421">
    <property type="entry name" value="NITRATE/NITRITE SENSOR PROTEIN NARX-RELATED"/>
    <property type="match status" value="1"/>
</dbReference>
<keyword evidence="9" id="KW-1133">Transmembrane helix</keyword>
<dbReference type="Gene3D" id="1.20.5.1930">
    <property type="match status" value="1"/>
</dbReference>
<evidence type="ECO:0000256" key="4">
    <source>
        <dbReference type="ARBA" id="ARBA00022679"/>
    </source>
</evidence>
<evidence type="ECO:0000256" key="9">
    <source>
        <dbReference type="SAM" id="Phobius"/>
    </source>
</evidence>
<comment type="catalytic activity">
    <reaction evidence="1">
        <text>ATP + protein L-histidine = ADP + protein N-phospho-L-histidine.</text>
        <dbReference type="EC" id="2.7.13.3"/>
    </reaction>
</comment>
<dbReference type="InterPro" id="IPR005467">
    <property type="entry name" value="His_kinase_dom"/>
</dbReference>
<dbReference type="SUPFAM" id="SSF55785">
    <property type="entry name" value="PYP-like sensor domain (PAS domain)"/>
    <property type="match status" value="1"/>
</dbReference>
<evidence type="ECO:0000256" key="7">
    <source>
        <dbReference type="ARBA" id="ARBA00022840"/>
    </source>
</evidence>
<dbReference type="Pfam" id="PF07730">
    <property type="entry name" value="HisKA_3"/>
    <property type="match status" value="1"/>
</dbReference>
<evidence type="ECO:0000256" key="6">
    <source>
        <dbReference type="ARBA" id="ARBA00022777"/>
    </source>
</evidence>
<keyword evidence="8" id="KW-0902">Two-component regulatory system</keyword>
<comment type="caution">
    <text evidence="12">The sequence shown here is derived from an EMBL/GenBank/DDBJ whole genome shotgun (WGS) entry which is preliminary data.</text>
</comment>
<accession>A0ABS9KMK3</accession>
<evidence type="ECO:0000256" key="3">
    <source>
        <dbReference type="ARBA" id="ARBA00022553"/>
    </source>
</evidence>
<dbReference type="PANTHER" id="PTHR24421:SF10">
    <property type="entry name" value="NITRATE_NITRITE SENSOR PROTEIN NARQ"/>
    <property type="match status" value="1"/>
</dbReference>
<name>A0ABS9KMK3_9BACT</name>
<feature type="transmembrane region" description="Helical" evidence="9">
    <location>
        <begin position="130"/>
        <end position="148"/>
    </location>
</feature>
<dbReference type="InterPro" id="IPR050482">
    <property type="entry name" value="Sensor_HK_TwoCompSys"/>
</dbReference>
<keyword evidence="7" id="KW-0067">ATP-binding</keyword>
<dbReference type="InterPro" id="IPR000700">
    <property type="entry name" value="PAS-assoc_C"/>
</dbReference>
<dbReference type="Pfam" id="PF02518">
    <property type="entry name" value="HATPase_c"/>
    <property type="match status" value="1"/>
</dbReference>
<keyword evidence="13" id="KW-1185">Reference proteome</keyword>
<dbReference type="InterPro" id="IPR035965">
    <property type="entry name" value="PAS-like_dom_sf"/>
</dbReference>
<dbReference type="InterPro" id="IPR003594">
    <property type="entry name" value="HATPase_dom"/>
</dbReference>
<feature type="transmembrane region" description="Helical" evidence="9">
    <location>
        <begin position="168"/>
        <end position="186"/>
    </location>
</feature>
<dbReference type="EMBL" id="JAKLTR010000002">
    <property type="protein sequence ID" value="MCG2613538.1"/>
    <property type="molecule type" value="Genomic_DNA"/>
</dbReference>
<keyword evidence="6 12" id="KW-0418">Kinase</keyword>
<protein>
    <recommendedName>
        <fullName evidence="2">histidine kinase</fullName>
        <ecNumber evidence="2">2.7.13.3</ecNumber>
    </recommendedName>
</protein>
<evidence type="ECO:0000313" key="13">
    <source>
        <dbReference type="Proteomes" id="UP001165367"/>
    </source>
</evidence>
<evidence type="ECO:0000256" key="5">
    <source>
        <dbReference type="ARBA" id="ARBA00022741"/>
    </source>
</evidence>
<feature type="transmembrane region" description="Helical" evidence="9">
    <location>
        <begin position="59"/>
        <end position="78"/>
    </location>
</feature>
<keyword evidence="9" id="KW-0472">Membrane</keyword>
<dbReference type="Gene3D" id="3.30.450.20">
    <property type="entry name" value="PAS domain"/>
    <property type="match status" value="1"/>
</dbReference>
<feature type="transmembrane region" description="Helical" evidence="9">
    <location>
        <begin position="107"/>
        <end position="123"/>
    </location>
</feature>
<reference evidence="12" key="1">
    <citation type="submission" date="2022-01" db="EMBL/GenBank/DDBJ databases">
        <authorList>
            <person name="Jo J.-H."/>
            <person name="Im W.-T."/>
        </authorList>
    </citation>
    <scope>NUCLEOTIDE SEQUENCE</scope>
    <source>
        <strain evidence="12">NA20</strain>
    </source>
</reference>
<feature type="transmembrane region" description="Helical" evidence="9">
    <location>
        <begin position="35"/>
        <end position="53"/>
    </location>
</feature>
<keyword evidence="3" id="KW-0597">Phosphoprotein</keyword>
<keyword evidence="9" id="KW-0812">Transmembrane</keyword>
<dbReference type="PROSITE" id="PS50109">
    <property type="entry name" value="HIS_KIN"/>
    <property type="match status" value="1"/>
</dbReference>
<feature type="domain" description="Histidine kinase" evidence="10">
    <location>
        <begin position="375"/>
        <end position="566"/>
    </location>
</feature>
<dbReference type="Gene3D" id="3.30.565.10">
    <property type="entry name" value="Histidine kinase-like ATPase, C-terminal domain"/>
    <property type="match status" value="1"/>
</dbReference>